<evidence type="ECO:0000313" key="3">
    <source>
        <dbReference type="Proteomes" id="UP000299102"/>
    </source>
</evidence>
<feature type="compositionally biased region" description="Polar residues" evidence="1">
    <location>
        <begin position="68"/>
        <end position="77"/>
    </location>
</feature>
<dbReference type="EMBL" id="BGZK01001428">
    <property type="protein sequence ID" value="GBP79739.1"/>
    <property type="molecule type" value="Genomic_DNA"/>
</dbReference>
<feature type="region of interest" description="Disordered" evidence="1">
    <location>
        <begin position="1"/>
        <end position="21"/>
    </location>
</feature>
<proteinExistence type="predicted"/>
<feature type="compositionally biased region" description="Low complexity" evidence="1">
    <location>
        <begin position="78"/>
        <end position="91"/>
    </location>
</feature>
<name>A0A4C1YYR8_EUMVA</name>
<accession>A0A4C1YYR8</accession>
<evidence type="ECO:0000313" key="2">
    <source>
        <dbReference type="EMBL" id="GBP79739.1"/>
    </source>
</evidence>
<feature type="region of interest" description="Disordered" evidence="1">
    <location>
        <begin position="178"/>
        <end position="202"/>
    </location>
</feature>
<gene>
    <name evidence="2" type="ORF">EVAR_67513_1</name>
</gene>
<dbReference type="AlphaFoldDB" id="A0A4C1YYR8"/>
<reference evidence="2 3" key="1">
    <citation type="journal article" date="2019" name="Commun. Biol.">
        <title>The bagworm genome reveals a unique fibroin gene that provides high tensile strength.</title>
        <authorList>
            <person name="Kono N."/>
            <person name="Nakamura H."/>
            <person name="Ohtoshi R."/>
            <person name="Tomita M."/>
            <person name="Numata K."/>
            <person name="Arakawa K."/>
        </authorList>
    </citation>
    <scope>NUCLEOTIDE SEQUENCE [LARGE SCALE GENOMIC DNA]</scope>
</reference>
<comment type="caution">
    <text evidence="2">The sequence shown here is derived from an EMBL/GenBank/DDBJ whole genome shotgun (WGS) entry which is preliminary data.</text>
</comment>
<sequence length="224" mass="24508">MKNLRVSGSEKKSEATAVPDVAVDGADVQGHVQVKMVVSNGKLYEVFVYSESERSVVETSVGGVTRDQTVPISASSHSESPPARAPIRSSSSYSIDVLDRQGDPMTIGQWHPRRNRVFHCSEYGAGPMSPCRPRLNISTVFVSRAPTSLAFLERQAFSTNSSFAVSICSSRRRPRNVSRATTLQFSDRPRRSSRDVSGRLNLPQSLGPTFDPALRAFPIRVVAL</sequence>
<organism evidence="2 3">
    <name type="scientific">Eumeta variegata</name>
    <name type="common">Bagworm moth</name>
    <name type="synonym">Eumeta japonica</name>
    <dbReference type="NCBI Taxonomy" id="151549"/>
    <lineage>
        <taxon>Eukaryota</taxon>
        <taxon>Metazoa</taxon>
        <taxon>Ecdysozoa</taxon>
        <taxon>Arthropoda</taxon>
        <taxon>Hexapoda</taxon>
        <taxon>Insecta</taxon>
        <taxon>Pterygota</taxon>
        <taxon>Neoptera</taxon>
        <taxon>Endopterygota</taxon>
        <taxon>Lepidoptera</taxon>
        <taxon>Glossata</taxon>
        <taxon>Ditrysia</taxon>
        <taxon>Tineoidea</taxon>
        <taxon>Psychidae</taxon>
        <taxon>Oiketicinae</taxon>
        <taxon>Eumeta</taxon>
    </lineage>
</organism>
<feature type="compositionally biased region" description="Basic and acidic residues" evidence="1">
    <location>
        <begin position="187"/>
        <end position="197"/>
    </location>
</feature>
<keyword evidence="3" id="KW-1185">Reference proteome</keyword>
<dbReference type="Proteomes" id="UP000299102">
    <property type="component" value="Unassembled WGS sequence"/>
</dbReference>
<evidence type="ECO:0000256" key="1">
    <source>
        <dbReference type="SAM" id="MobiDB-lite"/>
    </source>
</evidence>
<protein>
    <submittedName>
        <fullName evidence="2">Uncharacterized protein</fullName>
    </submittedName>
</protein>
<feature type="region of interest" description="Disordered" evidence="1">
    <location>
        <begin position="68"/>
        <end position="91"/>
    </location>
</feature>